<evidence type="ECO:0000256" key="1">
    <source>
        <dbReference type="SAM" id="MobiDB-lite"/>
    </source>
</evidence>
<name>A0A699JHC5_TANCI</name>
<feature type="region of interest" description="Disordered" evidence="1">
    <location>
        <begin position="377"/>
        <end position="401"/>
    </location>
</feature>
<gene>
    <name evidence="2" type="ORF">Tci_607505</name>
</gene>
<dbReference type="AlphaFoldDB" id="A0A699JHC5"/>
<accession>A0A699JHC5</accession>
<sequence length="487" mass="54985">MTLTFADTHNMVAYLSKSDASEGFNQIIDFLNESYIEYALTVNPTIYVSFIKQFWNTVAIKQSNDVTRLQALVDKKKAVVTEAVIRDVLHLDDAEGVDCLPNEEIFTELACMGYEKPYTNLTFYKAFFSSQWKFLIHIILQSMSAKCTSWNEFSTAMASTVICLSTGRKFNFSKYIFESLVRNVDSSSKFYMYPRRVGKGCSGVDTPLFEGMLVAREPEEQGDAEEQSNDDNVAEEPVTTIDDEALNTCAALTRRVEHLEHDKVAQNLEIIKLKKRVKKLERANKGRMIDELDKDECAVLMNEKEETEEVKDITDEPEIQEAVEVVTTTKLITKVVVAVSEIVNATHVVPTVTTVVVPTITTAPVKVVIPSTRRRRGVVIRDPEEESSAKTPTKTKSKDKGKDDFLLTTLKVMFGRPDRQDQVWMNQRSVHGQARVKSWKLLESCGVYIVALTTTQLIMLVERRYPLSSKDISAARVKLILLDTAAE</sequence>
<protein>
    <recommendedName>
        <fullName evidence="3">Synaptobrevin, longin-like domain protein</fullName>
    </recommendedName>
</protein>
<proteinExistence type="predicted"/>
<reference evidence="2" key="1">
    <citation type="journal article" date="2019" name="Sci. Rep.">
        <title>Draft genome of Tanacetum cinerariifolium, the natural source of mosquito coil.</title>
        <authorList>
            <person name="Yamashiro T."/>
            <person name="Shiraishi A."/>
            <person name="Satake H."/>
            <person name="Nakayama K."/>
        </authorList>
    </citation>
    <scope>NUCLEOTIDE SEQUENCE</scope>
</reference>
<evidence type="ECO:0008006" key="3">
    <source>
        <dbReference type="Google" id="ProtNLM"/>
    </source>
</evidence>
<dbReference type="EMBL" id="BKCJ010409901">
    <property type="protein sequence ID" value="GFA35533.1"/>
    <property type="molecule type" value="Genomic_DNA"/>
</dbReference>
<organism evidence="2">
    <name type="scientific">Tanacetum cinerariifolium</name>
    <name type="common">Dalmatian daisy</name>
    <name type="synonym">Chrysanthemum cinerariifolium</name>
    <dbReference type="NCBI Taxonomy" id="118510"/>
    <lineage>
        <taxon>Eukaryota</taxon>
        <taxon>Viridiplantae</taxon>
        <taxon>Streptophyta</taxon>
        <taxon>Embryophyta</taxon>
        <taxon>Tracheophyta</taxon>
        <taxon>Spermatophyta</taxon>
        <taxon>Magnoliopsida</taxon>
        <taxon>eudicotyledons</taxon>
        <taxon>Gunneridae</taxon>
        <taxon>Pentapetalae</taxon>
        <taxon>asterids</taxon>
        <taxon>campanulids</taxon>
        <taxon>Asterales</taxon>
        <taxon>Asteraceae</taxon>
        <taxon>Asteroideae</taxon>
        <taxon>Anthemideae</taxon>
        <taxon>Anthemidinae</taxon>
        <taxon>Tanacetum</taxon>
    </lineage>
</organism>
<comment type="caution">
    <text evidence="2">The sequence shown here is derived from an EMBL/GenBank/DDBJ whole genome shotgun (WGS) entry which is preliminary data.</text>
</comment>
<evidence type="ECO:0000313" key="2">
    <source>
        <dbReference type="EMBL" id="GFA35533.1"/>
    </source>
</evidence>